<evidence type="ECO:0000259" key="4">
    <source>
        <dbReference type="Pfam" id="PF00775"/>
    </source>
</evidence>
<evidence type="ECO:0000256" key="1">
    <source>
        <dbReference type="ARBA" id="ARBA00007825"/>
    </source>
</evidence>
<dbReference type="InterPro" id="IPR039387">
    <property type="entry name" value="3_4-PCD"/>
</dbReference>
<proteinExistence type="inferred from homology"/>
<comment type="caution">
    <text evidence="5">The sequence shown here is derived from an EMBL/GenBank/DDBJ whole genome shotgun (WGS) entry which is preliminary data.</text>
</comment>
<dbReference type="InterPro" id="IPR000627">
    <property type="entry name" value="Intradiol_dOase_C"/>
</dbReference>
<comment type="similarity">
    <text evidence="1">Belongs to the intradiol ring-cleavage dioxygenase family.</text>
</comment>
<dbReference type="PANTHER" id="PTHR33711:SF9">
    <property type="entry name" value="PROTOCATECHUATE 3,4-DIOXYGENASE ALPHA CHAIN"/>
    <property type="match status" value="1"/>
</dbReference>
<evidence type="ECO:0000256" key="3">
    <source>
        <dbReference type="ARBA" id="ARBA00023002"/>
    </source>
</evidence>
<feature type="domain" description="Intradiol ring-cleavage dioxygenases" evidence="4">
    <location>
        <begin position="42"/>
        <end position="217"/>
    </location>
</feature>
<evidence type="ECO:0000256" key="2">
    <source>
        <dbReference type="ARBA" id="ARBA00022964"/>
    </source>
</evidence>
<dbReference type="RefSeq" id="WP_277861135.1">
    <property type="nucleotide sequence ID" value="NZ_JARRAG010000002.1"/>
</dbReference>
<reference evidence="5 6" key="1">
    <citation type="submission" date="2023-03" db="EMBL/GenBank/DDBJ databases">
        <title>Paludisphaera mucosa sp. nov. a novel planctomycete from northern fen.</title>
        <authorList>
            <person name="Ivanova A."/>
        </authorList>
    </citation>
    <scope>NUCLEOTIDE SEQUENCE [LARGE SCALE GENOMIC DNA]</scope>
    <source>
        <strain evidence="5 6">Pla2</strain>
    </source>
</reference>
<gene>
    <name evidence="5" type="ORF">PZE19_13425</name>
</gene>
<dbReference type="Proteomes" id="UP001216907">
    <property type="component" value="Unassembled WGS sequence"/>
</dbReference>
<evidence type="ECO:0000313" key="6">
    <source>
        <dbReference type="Proteomes" id="UP001216907"/>
    </source>
</evidence>
<name>A0ABT6FBM7_9BACT</name>
<protein>
    <submittedName>
        <fullName evidence="5">Protocatechuate 3,4-dioxygenase</fullName>
    </submittedName>
</protein>
<dbReference type="InterPro" id="IPR015889">
    <property type="entry name" value="Intradiol_dOase_core"/>
</dbReference>
<dbReference type="SUPFAM" id="SSF49482">
    <property type="entry name" value="Aromatic compound dioxygenase"/>
    <property type="match status" value="1"/>
</dbReference>
<keyword evidence="3" id="KW-0560">Oxidoreductase</keyword>
<dbReference type="EMBL" id="JARRAG010000002">
    <property type="protein sequence ID" value="MDG3004783.1"/>
    <property type="molecule type" value="Genomic_DNA"/>
</dbReference>
<dbReference type="Gene3D" id="2.60.130.10">
    <property type="entry name" value="Aromatic compound dioxygenase"/>
    <property type="match status" value="1"/>
</dbReference>
<evidence type="ECO:0000313" key="5">
    <source>
        <dbReference type="EMBL" id="MDG3004783.1"/>
    </source>
</evidence>
<dbReference type="InterPro" id="IPR050770">
    <property type="entry name" value="Intradiol_RC_Dioxygenase"/>
</dbReference>
<keyword evidence="2" id="KW-0223">Dioxygenase</keyword>
<dbReference type="Pfam" id="PF00775">
    <property type="entry name" value="Dioxygenase_C"/>
    <property type="match status" value="1"/>
</dbReference>
<accession>A0ABT6FBM7</accession>
<organism evidence="5 6">
    <name type="scientific">Paludisphaera mucosa</name>
    <dbReference type="NCBI Taxonomy" id="3030827"/>
    <lineage>
        <taxon>Bacteria</taxon>
        <taxon>Pseudomonadati</taxon>
        <taxon>Planctomycetota</taxon>
        <taxon>Planctomycetia</taxon>
        <taxon>Isosphaerales</taxon>
        <taxon>Isosphaeraceae</taxon>
        <taxon>Paludisphaera</taxon>
    </lineage>
</organism>
<keyword evidence="6" id="KW-1185">Reference proteome</keyword>
<dbReference type="CDD" id="cd03459">
    <property type="entry name" value="3_4-PCD"/>
    <property type="match status" value="1"/>
</dbReference>
<sequence>MPSPIRPADRRAFLGALSMGAAFFTTRGLFAEELARTPARTEGPFYPDKLPLDQDNDLIVLGDSLTPAVGEITQLHGRILDASGGPIKDATIEIWQCDANQVYLHSADSGRNAEKQDKNFQGFGRFTTGATGEYRFRTIKPVPYPGRPAPHIHFKIKKGDRTLLTSQINIAGHPGNKVDGVVLGGIGVFDRELLMAEFKPIPDSKTGELAAAFDVILGRTPDDHALHALRDARPRNA</sequence>
<dbReference type="PANTHER" id="PTHR33711">
    <property type="entry name" value="DIOXYGENASE, PUTATIVE (AFU_ORTHOLOGUE AFUA_2G02910)-RELATED"/>
    <property type="match status" value="1"/>
</dbReference>